<comment type="caution">
    <text evidence="2">The sequence shown here is derived from an EMBL/GenBank/DDBJ whole genome shotgun (WGS) entry which is preliminary data.</text>
</comment>
<gene>
    <name evidence="2" type="ORF">DL764_005420</name>
</gene>
<feature type="compositionally biased region" description="Basic and acidic residues" evidence="1">
    <location>
        <begin position="75"/>
        <end position="93"/>
    </location>
</feature>
<reference evidence="2 3" key="1">
    <citation type="submission" date="2018-06" db="EMBL/GenBank/DDBJ databases">
        <title>Complete Genomes of Monosporascus.</title>
        <authorList>
            <person name="Robinson A.J."/>
            <person name="Natvig D.O."/>
        </authorList>
    </citation>
    <scope>NUCLEOTIDE SEQUENCE [LARGE SCALE GENOMIC DNA]</scope>
    <source>
        <strain evidence="2 3">CBS 110550</strain>
    </source>
</reference>
<accession>A0A4Q4T924</accession>
<dbReference type="EMBL" id="QJNU01000285">
    <property type="protein sequence ID" value="RYP03071.1"/>
    <property type="molecule type" value="Genomic_DNA"/>
</dbReference>
<feature type="compositionally biased region" description="Low complexity" evidence="1">
    <location>
        <begin position="111"/>
        <end position="126"/>
    </location>
</feature>
<keyword evidence="3" id="KW-1185">Reference proteome</keyword>
<feature type="region of interest" description="Disordered" evidence="1">
    <location>
        <begin position="75"/>
        <end position="194"/>
    </location>
</feature>
<feature type="compositionally biased region" description="Basic and acidic residues" evidence="1">
    <location>
        <begin position="181"/>
        <end position="194"/>
    </location>
</feature>
<evidence type="ECO:0000313" key="2">
    <source>
        <dbReference type="EMBL" id="RYP03071.1"/>
    </source>
</evidence>
<dbReference type="Proteomes" id="UP000293360">
    <property type="component" value="Unassembled WGS sequence"/>
</dbReference>
<feature type="region of interest" description="Disordered" evidence="1">
    <location>
        <begin position="1"/>
        <end position="28"/>
    </location>
</feature>
<evidence type="ECO:0000313" key="3">
    <source>
        <dbReference type="Proteomes" id="UP000293360"/>
    </source>
</evidence>
<dbReference type="OrthoDB" id="5239180at2759"/>
<feature type="compositionally biased region" description="Basic and acidic residues" evidence="1">
    <location>
        <begin position="128"/>
        <end position="143"/>
    </location>
</feature>
<sequence length="219" mass="25004">MGKSKGSRFQKEPDEVTPSRRDLDDRQLPREFEKAHGYGYNEVILLALLGIATICNVEKSLKHCEERHQKKEIEEMRARDAERWREEEREVRKLQGTRGAKWGEGHGGGSPSYRGSAPSSSSSRSKGSSKELRGRDWGSDDGRGGGGATTVSRGTRNGHRGYSRDGGARPKYYGDGCGNQYDERYGDQYDDRYDSRYDDRYYDRRRARSAELHRRRGSL</sequence>
<evidence type="ECO:0000256" key="1">
    <source>
        <dbReference type="SAM" id="MobiDB-lite"/>
    </source>
</evidence>
<feature type="compositionally biased region" description="Basic and acidic residues" evidence="1">
    <location>
        <begin position="9"/>
        <end position="28"/>
    </location>
</feature>
<proteinExistence type="predicted"/>
<dbReference type="AlphaFoldDB" id="A0A4Q4T924"/>
<protein>
    <submittedName>
        <fullName evidence="2">Uncharacterized protein</fullName>
    </submittedName>
</protein>
<name>A0A4Q4T924_9PEZI</name>
<organism evidence="2 3">
    <name type="scientific">Monosporascus ibericus</name>
    <dbReference type="NCBI Taxonomy" id="155417"/>
    <lineage>
        <taxon>Eukaryota</taxon>
        <taxon>Fungi</taxon>
        <taxon>Dikarya</taxon>
        <taxon>Ascomycota</taxon>
        <taxon>Pezizomycotina</taxon>
        <taxon>Sordariomycetes</taxon>
        <taxon>Xylariomycetidae</taxon>
        <taxon>Xylariales</taxon>
        <taxon>Xylariales incertae sedis</taxon>
        <taxon>Monosporascus</taxon>
    </lineage>
</organism>